<sequence>MNTARDQLLDWLRNAHAMEVQSEEMLKTHIRRLQHYPRLRDRIVDHLAETCEQQARLENCLRELGAEPSGLRQFSARFLALGHGLLQVASTDEVVKSLVLTYSFESMEVVVYRTLATAAEVAAQPEVAGMCEEILQQEEAMAQWLREHLPDIVRQYLVRLELPGIQAKR</sequence>
<dbReference type="SUPFAM" id="SSF47240">
    <property type="entry name" value="Ferritin-like"/>
    <property type="match status" value="1"/>
</dbReference>
<dbReference type="Gene3D" id="1.20.1260.10">
    <property type="match status" value="1"/>
</dbReference>
<keyword evidence="2" id="KW-1185">Reference proteome</keyword>
<proteinExistence type="predicted"/>
<dbReference type="RefSeq" id="WP_026634301.1">
    <property type="nucleotide sequence ID" value="NZ_FONH01000001.1"/>
</dbReference>
<dbReference type="EMBL" id="FONH01000001">
    <property type="protein sequence ID" value="SFE07247.1"/>
    <property type="molecule type" value="Genomic_DNA"/>
</dbReference>
<dbReference type="STRING" id="500610.SAMN02799615_00276"/>
<organism evidence="1 2">
    <name type="scientific">Dyella marensis</name>
    <dbReference type="NCBI Taxonomy" id="500610"/>
    <lineage>
        <taxon>Bacteria</taxon>
        <taxon>Pseudomonadati</taxon>
        <taxon>Pseudomonadota</taxon>
        <taxon>Gammaproteobacteria</taxon>
        <taxon>Lysobacterales</taxon>
        <taxon>Rhodanobacteraceae</taxon>
        <taxon>Dyella</taxon>
    </lineage>
</organism>
<dbReference type="CDD" id="cd00657">
    <property type="entry name" value="Ferritin_like"/>
    <property type="match status" value="1"/>
</dbReference>
<dbReference type="InterPro" id="IPR009078">
    <property type="entry name" value="Ferritin-like_SF"/>
</dbReference>
<gene>
    <name evidence="1" type="ORF">SAMN02799615_00276</name>
</gene>
<dbReference type="InterPro" id="IPR010287">
    <property type="entry name" value="DUF892_YciF-like"/>
</dbReference>
<accession>A0A1I1XIQ7</accession>
<dbReference type="AlphaFoldDB" id="A0A1I1XIQ7"/>
<dbReference type="Proteomes" id="UP000199477">
    <property type="component" value="Unassembled WGS sequence"/>
</dbReference>
<dbReference type="InterPro" id="IPR012347">
    <property type="entry name" value="Ferritin-like"/>
</dbReference>
<name>A0A1I1XIQ7_9GAMM</name>
<reference evidence="2" key="1">
    <citation type="submission" date="2016-10" db="EMBL/GenBank/DDBJ databases">
        <authorList>
            <person name="Varghese N."/>
            <person name="Submissions S."/>
        </authorList>
    </citation>
    <scope>NUCLEOTIDE SEQUENCE [LARGE SCALE GENOMIC DNA]</scope>
    <source>
        <strain evidence="2">UNC178MFTsu3.1</strain>
    </source>
</reference>
<dbReference type="Pfam" id="PF05974">
    <property type="entry name" value="DUF892"/>
    <property type="match status" value="1"/>
</dbReference>
<protein>
    <submittedName>
        <fullName evidence="1">Ferritin-like metal-binding protein YciE</fullName>
    </submittedName>
</protein>
<evidence type="ECO:0000313" key="2">
    <source>
        <dbReference type="Proteomes" id="UP000199477"/>
    </source>
</evidence>
<evidence type="ECO:0000313" key="1">
    <source>
        <dbReference type="EMBL" id="SFE07247.1"/>
    </source>
</evidence>